<keyword evidence="3 7" id="KW-0812">Transmembrane</keyword>
<dbReference type="Proteomes" id="UP000011513">
    <property type="component" value="Unassembled WGS sequence"/>
</dbReference>
<evidence type="ECO:0000256" key="4">
    <source>
        <dbReference type="ARBA" id="ARBA00022989"/>
    </source>
</evidence>
<organism evidence="8 9">
    <name type="scientific">Halogeometricum pallidum JCM 14848</name>
    <dbReference type="NCBI Taxonomy" id="1227487"/>
    <lineage>
        <taxon>Archaea</taxon>
        <taxon>Methanobacteriati</taxon>
        <taxon>Methanobacteriota</taxon>
        <taxon>Stenosarchaea group</taxon>
        <taxon>Halobacteria</taxon>
        <taxon>Halobacteriales</taxon>
        <taxon>Haloferacaceae</taxon>
        <taxon>Halogeometricum</taxon>
    </lineage>
</organism>
<dbReference type="InterPro" id="IPR002549">
    <property type="entry name" value="AI-2E-like"/>
</dbReference>
<dbReference type="AlphaFoldDB" id="M0CXG0"/>
<dbReference type="EMBL" id="AOIV01000041">
    <property type="protein sequence ID" value="ELZ27122.1"/>
    <property type="molecule type" value="Genomic_DNA"/>
</dbReference>
<evidence type="ECO:0000256" key="5">
    <source>
        <dbReference type="ARBA" id="ARBA00023136"/>
    </source>
</evidence>
<reference evidence="8 9" key="1">
    <citation type="journal article" date="2014" name="PLoS Genet.">
        <title>Phylogenetically driven sequencing of extremely halophilic archaea reveals strategies for static and dynamic osmo-response.</title>
        <authorList>
            <person name="Becker E.A."/>
            <person name="Seitzer P.M."/>
            <person name="Tritt A."/>
            <person name="Larsen D."/>
            <person name="Krusor M."/>
            <person name="Yao A.I."/>
            <person name="Wu D."/>
            <person name="Madern D."/>
            <person name="Eisen J.A."/>
            <person name="Darling A.E."/>
            <person name="Facciotti M.T."/>
        </authorList>
    </citation>
    <scope>NUCLEOTIDE SEQUENCE [LARGE SCALE GENOMIC DNA]</scope>
    <source>
        <strain evidence="8 9">JCM 14848</strain>
    </source>
</reference>
<feature type="transmembrane region" description="Helical" evidence="7">
    <location>
        <begin position="288"/>
        <end position="306"/>
    </location>
</feature>
<feature type="transmembrane region" description="Helical" evidence="7">
    <location>
        <begin position="216"/>
        <end position="236"/>
    </location>
</feature>
<keyword evidence="5 7" id="KW-0472">Membrane</keyword>
<gene>
    <name evidence="8" type="ORF">C474_17279</name>
</gene>
<dbReference type="eggNOG" id="arCOG02642">
    <property type="taxonomic scope" value="Archaea"/>
</dbReference>
<feature type="transmembrane region" description="Helical" evidence="7">
    <location>
        <begin position="21"/>
        <end position="51"/>
    </location>
</feature>
<feature type="compositionally biased region" description="Acidic residues" evidence="6">
    <location>
        <begin position="390"/>
        <end position="413"/>
    </location>
</feature>
<feature type="transmembrane region" description="Helical" evidence="7">
    <location>
        <begin position="327"/>
        <end position="355"/>
    </location>
</feature>
<dbReference type="GO" id="GO:0016020">
    <property type="term" value="C:membrane"/>
    <property type="evidence" value="ECO:0007669"/>
    <property type="project" value="UniProtKB-SubCell"/>
</dbReference>
<proteinExistence type="inferred from homology"/>
<evidence type="ECO:0000256" key="1">
    <source>
        <dbReference type="ARBA" id="ARBA00004141"/>
    </source>
</evidence>
<dbReference type="InParanoid" id="M0CXG0"/>
<comment type="similarity">
    <text evidence="2">Belongs to the autoinducer-2 exporter (AI-2E) (TC 2.A.86) family.</text>
</comment>
<feature type="transmembrane region" description="Helical" evidence="7">
    <location>
        <begin position="248"/>
        <end position="268"/>
    </location>
</feature>
<feature type="transmembrane region" description="Helical" evidence="7">
    <location>
        <begin position="158"/>
        <end position="181"/>
    </location>
</feature>
<dbReference type="Pfam" id="PF01594">
    <property type="entry name" value="AI-2E_transport"/>
    <property type="match status" value="1"/>
</dbReference>
<dbReference type="FunCoup" id="M0CXG0">
    <property type="interactions" value="3"/>
</dbReference>
<accession>M0CXG0</accession>
<name>M0CXG0_HALPD</name>
<feature type="transmembrane region" description="Helical" evidence="7">
    <location>
        <begin position="71"/>
        <end position="90"/>
    </location>
</feature>
<comment type="subcellular location">
    <subcellularLocation>
        <location evidence="1">Membrane</location>
        <topology evidence="1">Multi-pass membrane protein</topology>
    </subcellularLocation>
</comment>
<evidence type="ECO:0000313" key="8">
    <source>
        <dbReference type="EMBL" id="ELZ27122.1"/>
    </source>
</evidence>
<keyword evidence="9" id="KW-1185">Reference proteome</keyword>
<feature type="region of interest" description="Disordered" evidence="6">
    <location>
        <begin position="382"/>
        <end position="426"/>
    </location>
</feature>
<sequence length="426" mass="45183">MGNVKSFSSLSSESSMDRSRVGWWAYVLALGVVLGFVVYSFVGTFVLGVFAYYAARPLYGRISRVTDSDGVAAGATVLGFVLPVVLLLLYTGVHVATSLQTSLGSLPEPIRMLIQRFTGIQSLSGAQWQSLSNLVSNPPRSFSMDQQTVQTILQQGTAVLGTAVNVLLHLVLALAMAFYLLRDDDRIVGWFHDNVASKESTTGQYMAAVDTDLESLYFGNVLFVVVMAVIAATVYSGTNMLAPQGLSIPIPLVLAVLTGVSSLIPLVVSKVVYIPIAGYLALSSIQTPGNQLAFVGGFLAVCLVVLDLAPQGIIQPYITGRKLHPGLLLFAYILGPIVWGWYGFFLLPLIVVLVIEVVRVTFTDLVHGDTLTPHVDAARSLGTTEPAAFSEEEDAGDSTAGDDESAADEDDGPSDGGRGSNSPGDA</sequence>
<keyword evidence="4 7" id="KW-1133">Transmembrane helix</keyword>
<evidence type="ECO:0000256" key="3">
    <source>
        <dbReference type="ARBA" id="ARBA00022692"/>
    </source>
</evidence>
<protein>
    <submittedName>
        <fullName evidence="8">Permease</fullName>
    </submittedName>
</protein>
<evidence type="ECO:0000256" key="2">
    <source>
        <dbReference type="ARBA" id="ARBA00009773"/>
    </source>
</evidence>
<evidence type="ECO:0000313" key="9">
    <source>
        <dbReference type="Proteomes" id="UP000011513"/>
    </source>
</evidence>
<evidence type="ECO:0000256" key="6">
    <source>
        <dbReference type="SAM" id="MobiDB-lite"/>
    </source>
</evidence>
<comment type="caution">
    <text evidence="8">The sequence shown here is derived from an EMBL/GenBank/DDBJ whole genome shotgun (WGS) entry which is preliminary data.</text>
</comment>
<evidence type="ECO:0000256" key="7">
    <source>
        <dbReference type="SAM" id="Phobius"/>
    </source>
</evidence>